<dbReference type="AlphaFoldDB" id="A0A507DW75"/>
<dbReference type="InterPro" id="IPR045851">
    <property type="entry name" value="AMP-bd_C_sf"/>
</dbReference>
<dbReference type="GO" id="GO:0006631">
    <property type="term" value="P:fatty acid metabolic process"/>
    <property type="evidence" value="ECO:0007669"/>
    <property type="project" value="TreeGrafter"/>
</dbReference>
<dbReference type="PANTHER" id="PTHR43201">
    <property type="entry name" value="ACYL-COA SYNTHETASE"/>
    <property type="match status" value="1"/>
</dbReference>
<feature type="domain" description="AMP-dependent synthetase/ligase" evidence="2">
    <location>
        <begin position="66"/>
        <end position="278"/>
    </location>
</feature>
<sequence length="420" mass="46810">MPVRDRLKGVNWIDIESISQEDSKSAEAETAAARNDDVPSDAGALIIYTRYQYPLRNVSISTELTIWHSGTTGKPKGVLTTHKNLQAQVQSLAEAWKFTADDKILNVLPLHHVHGLINALTLPLWSGASVEFITFDAKKVWNRWIDKRDLSVFMAVPTIYSKLIQHYETMSSEQKAKAREACSQFRLMVSGSAALPDTIFQKWETISGHRLLERYGMTEIGMALGNPYEGPRIPGTVGKPFPGVKASIRDQNDQEISGDGPISGELFVSGPQVFEKYWNKPEATAKELQNGWFRTGDIVSRNEDGVYSILGRASVDIIKTGGYKISALDIERELLSYPAVADVAVLGLPSEEWGEIIAAMVVFGKDHQQSAEIETLRQFLKDRMAPYKVPRKFLVVDELPRNVMGKVNKKGLVKFFADKA</sequence>
<dbReference type="GO" id="GO:0031956">
    <property type="term" value="F:medium-chain fatty acid-CoA ligase activity"/>
    <property type="evidence" value="ECO:0007669"/>
    <property type="project" value="TreeGrafter"/>
</dbReference>
<evidence type="ECO:0000313" key="4">
    <source>
        <dbReference type="EMBL" id="TPX55964.1"/>
    </source>
</evidence>
<dbReference type="Gene3D" id="3.30.300.30">
    <property type="match status" value="1"/>
</dbReference>
<feature type="domain" description="AMP-binding enzyme C-terminal" evidence="3">
    <location>
        <begin position="330"/>
        <end position="406"/>
    </location>
</feature>
<accession>A0A507DW75</accession>
<dbReference type="Gene3D" id="3.40.50.12780">
    <property type="entry name" value="N-terminal domain of ligase-like"/>
    <property type="match status" value="1"/>
</dbReference>
<dbReference type="CDD" id="cd05941">
    <property type="entry name" value="MCS"/>
    <property type="match status" value="1"/>
</dbReference>
<name>A0A507DW75_9FUNG</name>
<dbReference type="EMBL" id="QEAQ01000090">
    <property type="protein sequence ID" value="TPX55964.1"/>
    <property type="molecule type" value="Genomic_DNA"/>
</dbReference>
<evidence type="ECO:0008006" key="6">
    <source>
        <dbReference type="Google" id="ProtNLM"/>
    </source>
</evidence>
<protein>
    <recommendedName>
        <fullName evidence="6">AMP-dependent synthetase/ligase domain-containing protein</fullName>
    </recommendedName>
</protein>
<dbReference type="InterPro" id="IPR000873">
    <property type="entry name" value="AMP-dep_synth/lig_dom"/>
</dbReference>
<dbReference type="STRING" id="109895.A0A507DW75"/>
<keyword evidence="5" id="KW-1185">Reference proteome</keyword>
<evidence type="ECO:0000259" key="3">
    <source>
        <dbReference type="Pfam" id="PF13193"/>
    </source>
</evidence>
<dbReference type="InterPro" id="IPR042099">
    <property type="entry name" value="ANL_N_sf"/>
</dbReference>
<proteinExistence type="inferred from homology"/>
<gene>
    <name evidence="4" type="ORF">PhCBS80983_g04898</name>
</gene>
<dbReference type="Pfam" id="PF13193">
    <property type="entry name" value="AMP-binding_C"/>
    <property type="match status" value="1"/>
</dbReference>
<organism evidence="4 5">
    <name type="scientific">Powellomyces hirtus</name>
    <dbReference type="NCBI Taxonomy" id="109895"/>
    <lineage>
        <taxon>Eukaryota</taxon>
        <taxon>Fungi</taxon>
        <taxon>Fungi incertae sedis</taxon>
        <taxon>Chytridiomycota</taxon>
        <taxon>Chytridiomycota incertae sedis</taxon>
        <taxon>Chytridiomycetes</taxon>
        <taxon>Spizellomycetales</taxon>
        <taxon>Powellomycetaceae</taxon>
        <taxon>Powellomyces</taxon>
    </lineage>
</organism>
<dbReference type="SUPFAM" id="SSF56801">
    <property type="entry name" value="Acetyl-CoA synthetase-like"/>
    <property type="match status" value="1"/>
</dbReference>
<comment type="similarity">
    <text evidence="1">Belongs to the ATP-dependent AMP-binding enzyme family.</text>
</comment>
<dbReference type="PANTHER" id="PTHR43201:SF8">
    <property type="entry name" value="ACYL-COA SYNTHETASE FAMILY MEMBER 3"/>
    <property type="match status" value="1"/>
</dbReference>
<evidence type="ECO:0000259" key="2">
    <source>
        <dbReference type="Pfam" id="PF00501"/>
    </source>
</evidence>
<dbReference type="InterPro" id="IPR025110">
    <property type="entry name" value="AMP-bd_C"/>
</dbReference>
<evidence type="ECO:0000313" key="5">
    <source>
        <dbReference type="Proteomes" id="UP000318582"/>
    </source>
</evidence>
<dbReference type="Proteomes" id="UP000318582">
    <property type="component" value="Unassembled WGS sequence"/>
</dbReference>
<dbReference type="Pfam" id="PF00501">
    <property type="entry name" value="AMP-binding"/>
    <property type="match status" value="1"/>
</dbReference>
<reference evidence="4 5" key="1">
    <citation type="journal article" date="2019" name="Sci. Rep.">
        <title>Comparative genomics of chytrid fungi reveal insights into the obligate biotrophic and pathogenic lifestyle of Synchytrium endobioticum.</title>
        <authorList>
            <person name="van de Vossenberg B.T.L.H."/>
            <person name="Warris S."/>
            <person name="Nguyen H.D.T."/>
            <person name="van Gent-Pelzer M.P.E."/>
            <person name="Joly D.L."/>
            <person name="van de Geest H.C."/>
            <person name="Bonants P.J.M."/>
            <person name="Smith D.S."/>
            <person name="Levesque C.A."/>
            <person name="van der Lee T.A.J."/>
        </authorList>
    </citation>
    <scope>NUCLEOTIDE SEQUENCE [LARGE SCALE GENOMIC DNA]</scope>
    <source>
        <strain evidence="4 5">CBS 809.83</strain>
    </source>
</reference>
<evidence type="ECO:0000256" key="1">
    <source>
        <dbReference type="ARBA" id="ARBA00006432"/>
    </source>
</evidence>
<comment type="caution">
    <text evidence="4">The sequence shown here is derived from an EMBL/GenBank/DDBJ whole genome shotgun (WGS) entry which is preliminary data.</text>
</comment>